<dbReference type="SUPFAM" id="SSF53335">
    <property type="entry name" value="S-adenosyl-L-methionine-dependent methyltransferases"/>
    <property type="match status" value="1"/>
</dbReference>
<protein>
    <submittedName>
        <fullName evidence="1">Similar to Demethylmenaquinone methyltransferase acc. no. Q72HI4</fullName>
    </submittedName>
</protein>
<dbReference type="STRING" id="1076935.U4L421"/>
<dbReference type="GO" id="GO:0032259">
    <property type="term" value="P:methylation"/>
    <property type="evidence" value="ECO:0007669"/>
    <property type="project" value="UniProtKB-KW"/>
</dbReference>
<organism evidence="1 2">
    <name type="scientific">Pyronema omphalodes (strain CBS 100304)</name>
    <name type="common">Pyronema confluens</name>
    <dbReference type="NCBI Taxonomy" id="1076935"/>
    <lineage>
        <taxon>Eukaryota</taxon>
        <taxon>Fungi</taxon>
        <taxon>Dikarya</taxon>
        <taxon>Ascomycota</taxon>
        <taxon>Pezizomycotina</taxon>
        <taxon>Pezizomycetes</taxon>
        <taxon>Pezizales</taxon>
        <taxon>Pyronemataceae</taxon>
        <taxon>Pyronema</taxon>
    </lineage>
</organism>
<keyword evidence="2" id="KW-1185">Reference proteome</keyword>
<accession>U4L421</accession>
<dbReference type="PANTHER" id="PTHR43591:SF24">
    <property type="entry name" value="2-METHOXY-6-POLYPRENYL-1,4-BENZOQUINOL METHYLASE, MITOCHONDRIAL"/>
    <property type="match status" value="1"/>
</dbReference>
<dbReference type="GO" id="GO:0008168">
    <property type="term" value="F:methyltransferase activity"/>
    <property type="evidence" value="ECO:0007669"/>
    <property type="project" value="UniProtKB-KW"/>
</dbReference>
<keyword evidence="1" id="KW-0489">Methyltransferase</keyword>
<evidence type="ECO:0000313" key="2">
    <source>
        <dbReference type="Proteomes" id="UP000018144"/>
    </source>
</evidence>
<dbReference type="Pfam" id="PF13489">
    <property type="entry name" value="Methyltransf_23"/>
    <property type="match status" value="1"/>
</dbReference>
<dbReference type="InterPro" id="IPR029063">
    <property type="entry name" value="SAM-dependent_MTases_sf"/>
</dbReference>
<reference evidence="1 2" key="1">
    <citation type="journal article" date="2013" name="PLoS Genet.">
        <title>The genome and development-dependent transcriptomes of Pyronema confluens: a window into fungal evolution.</title>
        <authorList>
            <person name="Traeger S."/>
            <person name="Altegoer F."/>
            <person name="Freitag M."/>
            <person name="Gabaldon T."/>
            <person name="Kempken F."/>
            <person name="Kumar A."/>
            <person name="Marcet-Houben M."/>
            <person name="Poggeler S."/>
            <person name="Stajich J.E."/>
            <person name="Nowrousian M."/>
        </authorList>
    </citation>
    <scope>NUCLEOTIDE SEQUENCE [LARGE SCALE GENOMIC DNA]</scope>
    <source>
        <strain evidence="2">CBS 100304</strain>
        <tissue evidence="1">Vegetative mycelium</tissue>
    </source>
</reference>
<gene>
    <name evidence="1" type="ORF">PCON_03787</name>
</gene>
<proteinExistence type="predicted"/>
<dbReference type="Proteomes" id="UP000018144">
    <property type="component" value="Unassembled WGS sequence"/>
</dbReference>
<dbReference type="OrthoDB" id="2013972at2759"/>
<dbReference type="EMBL" id="HF935218">
    <property type="protein sequence ID" value="CCX04805.1"/>
    <property type="molecule type" value="Genomic_DNA"/>
</dbReference>
<sequence length="450" mass="50477">MVQQITCAPIYVPAVARLDSVDSTPLYQPTDDMRSCQEENIAIESALNDKCVAVEELHEDEDGYDSNQIEVEACRGSLEVDPSLAVYSDCELDYSDCSSYCTNHDSLSSSINQYFEENGRRYHSYFGTDKYLMPTDEIEQERLNMHHEIMLALLEGKLHLAPIEDPERILDIGTGTGIWATDMADIYQDAEVVGIDISPIQPSWVPANCKFEVDDVELEWEYDDESFDFIHVRNLAQSITDWETVMGEIYRCVIPNGWVELAETGTQIFSEDNTLGEAFVKYHDCLNDAMMQIGRPPPTSELLQQRLEDAGFVDIKIFEFKQPWGPWPKDERMKVIGSMFLLNAKTGMEAYGLAPFTRVLGTMDPQAAQKLCEEGLAAAESPNHHMYSLFHVAYGRRPETDDIDDSDCSSDAEGEAEDLAILEQPIKMPGKVLLETEAPVNVNGTAIACA</sequence>
<dbReference type="Gene3D" id="3.40.50.150">
    <property type="entry name" value="Vaccinia Virus protein VP39"/>
    <property type="match status" value="1"/>
</dbReference>
<name>U4L421_PYROM</name>
<evidence type="ECO:0000313" key="1">
    <source>
        <dbReference type="EMBL" id="CCX04805.1"/>
    </source>
</evidence>
<dbReference type="CDD" id="cd02440">
    <property type="entry name" value="AdoMet_MTases"/>
    <property type="match status" value="1"/>
</dbReference>
<dbReference type="AlphaFoldDB" id="U4L421"/>
<keyword evidence="1" id="KW-0808">Transferase</keyword>
<dbReference type="eggNOG" id="ENOG502S6PS">
    <property type="taxonomic scope" value="Eukaryota"/>
</dbReference>
<dbReference type="PANTHER" id="PTHR43591">
    <property type="entry name" value="METHYLTRANSFERASE"/>
    <property type="match status" value="1"/>
</dbReference>
<dbReference type="OMA" id="VELEWEY"/>